<keyword evidence="1" id="KW-0539">Nucleus</keyword>
<evidence type="ECO:0000313" key="5">
    <source>
        <dbReference type="Proteomes" id="UP000290288"/>
    </source>
</evidence>
<dbReference type="Gene3D" id="1.10.30.10">
    <property type="entry name" value="High mobility group box domain"/>
    <property type="match status" value="1"/>
</dbReference>
<evidence type="ECO:0000256" key="1">
    <source>
        <dbReference type="PROSITE-ProRule" id="PRU00267"/>
    </source>
</evidence>
<protein>
    <recommendedName>
        <fullName evidence="3">HMG box domain-containing protein</fullName>
    </recommendedName>
</protein>
<evidence type="ECO:0000313" key="4">
    <source>
        <dbReference type="EMBL" id="RXW21194.1"/>
    </source>
</evidence>
<keyword evidence="1" id="KW-0238">DNA-binding</keyword>
<reference evidence="4 5" key="1">
    <citation type="submission" date="2019-01" db="EMBL/GenBank/DDBJ databases">
        <title>Draft genome sequence of Psathyrella aberdarensis IHI B618.</title>
        <authorList>
            <person name="Buettner E."/>
            <person name="Kellner H."/>
        </authorList>
    </citation>
    <scope>NUCLEOTIDE SEQUENCE [LARGE SCALE GENOMIC DNA]</scope>
    <source>
        <strain evidence="4 5">IHI B618</strain>
    </source>
</reference>
<sequence length="420" mass="46294">MQAAVPGHQLDHYIRVITQTITRSTVQPRKHISKWNTFLAQETRKLNKKREPGAVPIKTSDVSKELSAKWKAMSAEEQEQYTEDMVQSLAEAREAKESGQHNSQMTAFHDVRAVVEHIQREIVNVNQCTGTEFLFLAVRKDIKRFNAPYILRMSDLFDTFFHNTTKFTLTDLVLKLESFFIGGVDGLAWNYLERLVQLKSLTAALIKEKLNNATGHQISRMVYTNFDEAITLKHGVVIKGWPLSKFCCPSHITSCSDVELLYNAWQSGATHFVKLSNDEYGRWRTQYLQHHAAAIQELPPINSDGNGQSATVLTANTTVPVVEATIPAVPNPSENAVPTIPTSENVVGTVSASENAVSAIPPASAAASTLTASPTFMNFGIGGAVVPPKARKTRKEKGVPRGSRKGKGKGKGKGKENQAK</sequence>
<dbReference type="Proteomes" id="UP000290288">
    <property type="component" value="Unassembled WGS sequence"/>
</dbReference>
<feature type="compositionally biased region" description="Basic residues" evidence="2">
    <location>
        <begin position="402"/>
        <end position="412"/>
    </location>
</feature>
<accession>A0A4Q2DQE6</accession>
<gene>
    <name evidence="4" type="ORF">EST38_g4661</name>
</gene>
<dbReference type="EMBL" id="SDEE01000117">
    <property type="protein sequence ID" value="RXW21194.1"/>
    <property type="molecule type" value="Genomic_DNA"/>
</dbReference>
<evidence type="ECO:0000259" key="3">
    <source>
        <dbReference type="PROSITE" id="PS50118"/>
    </source>
</evidence>
<proteinExistence type="predicted"/>
<dbReference type="OrthoDB" id="3033638at2759"/>
<organism evidence="4 5">
    <name type="scientific">Candolleomyces aberdarensis</name>
    <dbReference type="NCBI Taxonomy" id="2316362"/>
    <lineage>
        <taxon>Eukaryota</taxon>
        <taxon>Fungi</taxon>
        <taxon>Dikarya</taxon>
        <taxon>Basidiomycota</taxon>
        <taxon>Agaricomycotina</taxon>
        <taxon>Agaricomycetes</taxon>
        <taxon>Agaricomycetidae</taxon>
        <taxon>Agaricales</taxon>
        <taxon>Agaricineae</taxon>
        <taxon>Psathyrellaceae</taxon>
        <taxon>Candolleomyces</taxon>
    </lineage>
</organism>
<comment type="caution">
    <text evidence="4">The sequence shown here is derived from an EMBL/GenBank/DDBJ whole genome shotgun (WGS) entry which is preliminary data.</text>
</comment>
<feature type="domain" description="HMG box" evidence="3">
    <location>
        <begin position="28"/>
        <end position="109"/>
    </location>
</feature>
<feature type="region of interest" description="Disordered" evidence="2">
    <location>
        <begin position="383"/>
        <end position="420"/>
    </location>
</feature>
<dbReference type="InterPro" id="IPR036910">
    <property type="entry name" value="HMG_box_dom_sf"/>
</dbReference>
<evidence type="ECO:0000256" key="2">
    <source>
        <dbReference type="SAM" id="MobiDB-lite"/>
    </source>
</evidence>
<dbReference type="SUPFAM" id="SSF47095">
    <property type="entry name" value="HMG-box"/>
    <property type="match status" value="1"/>
</dbReference>
<keyword evidence="5" id="KW-1185">Reference proteome</keyword>
<dbReference type="GO" id="GO:0005634">
    <property type="term" value="C:nucleus"/>
    <property type="evidence" value="ECO:0007669"/>
    <property type="project" value="UniProtKB-UniRule"/>
</dbReference>
<dbReference type="AlphaFoldDB" id="A0A4Q2DQE6"/>
<dbReference type="InterPro" id="IPR009071">
    <property type="entry name" value="HMG_box_dom"/>
</dbReference>
<dbReference type="PROSITE" id="PS50118">
    <property type="entry name" value="HMG_BOX_2"/>
    <property type="match status" value="1"/>
</dbReference>
<feature type="DNA-binding region" description="HMG box" evidence="1">
    <location>
        <begin position="28"/>
        <end position="109"/>
    </location>
</feature>
<name>A0A4Q2DQE6_9AGAR</name>
<dbReference type="Pfam" id="PF09011">
    <property type="entry name" value="HMG_box_2"/>
    <property type="match status" value="1"/>
</dbReference>
<dbReference type="GO" id="GO:0003677">
    <property type="term" value="F:DNA binding"/>
    <property type="evidence" value="ECO:0007669"/>
    <property type="project" value="UniProtKB-UniRule"/>
</dbReference>
<dbReference type="STRING" id="2316362.A0A4Q2DQE6"/>